<dbReference type="RefSeq" id="WP_208345304.1">
    <property type="nucleotide sequence ID" value="NZ_CAWQFN010000633.1"/>
</dbReference>
<dbReference type="Proteomes" id="UP000667802">
    <property type="component" value="Unassembled WGS sequence"/>
</dbReference>
<name>A0AAP5M7C4_9CYAN</name>
<evidence type="ECO:0000313" key="4">
    <source>
        <dbReference type="EMBL" id="MDR9893567.1"/>
    </source>
</evidence>
<dbReference type="Pfam" id="PF00072">
    <property type="entry name" value="Response_reg"/>
    <property type="match status" value="1"/>
</dbReference>
<accession>A0AAP5M7C4</accession>
<evidence type="ECO:0000256" key="2">
    <source>
        <dbReference type="PROSITE-ProRule" id="PRU00169"/>
    </source>
</evidence>
<reference evidence="5" key="1">
    <citation type="journal article" date="2021" name="Science">
        <title>Hunting the eagle killer: A cyanobacterial neurotoxin causes vacuolar myelinopathy.</title>
        <authorList>
            <person name="Breinlinger S."/>
            <person name="Phillips T.J."/>
            <person name="Haram B.N."/>
            <person name="Mares J."/>
            <person name="Martinez Yerena J.A."/>
            <person name="Hrouzek P."/>
            <person name="Sobotka R."/>
            <person name="Henderson W.M."/>
            <person name="Schmieder P."/>
            <person name="Williams S.M."/>
            <person name="Lauderdale J.D."/>
            <person name="Wilde H.D."/>
            <person name="Gerrin W."/>
            <person name="Kust A."/>
            <person name="Washington J.W."/>
            <person name="Wagner C."/>
            <person name="Geier B."/>
            <person name="Liebeke M."/>
            <person name="Enke H."/>
            <person name="Niedermeyer T.H.J."/>
            <person name="Wilde S.B."/>
        </authorList>
    </citation>
    <scope>NUCLEOTIDE SEQUENCE [LARGE SCALE GENOMIC DNA]</scope>
    <source>
        <strain evidence="5">Thurmond2011</strain>
    </source>
</reference>
<evidence type="ECO:0000313" key="5">
    <source>
        <dbReference type="Proteomes" id="UP000667802"/>
    </source>
</evidence>
<protein>
    <submittedName>
        <fullName evidence="4">Response regulator</fullName>
    </submittedName>
</protein>
<keyword evidence="1 2" id="KW-0597">Phosphoprotein</keyword>
<dbReference type="InterPro" id="IPR050595">
    <property type="entry name" value="Bact_response_regulator"/>
</dbReference>
<organism evidence="4 5">
    <name type="scientific">Aetokthonos hydrillicola Thurmond2011</name>
    <dbReference type="NCBI Taxonomy" id="2712845"/>
    <lineage>
        <taxon>Bacteria</taxon>
        <taxon>Bacillati</taxon>
        <taxon>Cyanobacteriota</taxon>
        <taxon>Cyanophyceae</taxon>
        <taxon>Nostocales</taxon>
        <taxon>Hapalosiphonaceae</taxon>
        <taxon>Aetokthonos</taxon>
    </lineage>
</organism>
<dbReference type="Gene3D" id="3.40.50.2300">
    <property type="match status" value="1"/>
</dbReference>
<evidence type="ECO:0000256" key="1">
    <source>
        <dbReference type="ARBA" id="ARBA00022553"/>
    </source>
</evidence>
<dbReference type="InterPro" id="IPR011006">
    <property type="entry name" value="CheY-like_superfamily"/>
</dbReference>
<dbReference type="InterPro" id="IPR001789">
    <property type="entry name" value="Sig_transdc_resp-reg_receiver"/>
</dbReference>
<sequence length="121" mass="13722">MALVLVIDDAGFARRMICKFLRADGYEIIEATNGREGLEIVRNRTPDCILTDILMPEMNGFEFLQALQEEGFQIPTIIITADIQEPSRHRGLELGAAGFINKPPKENELRQALRQVFSFKE</sequence>
<dbReference type="PROSITE" id="PS50110">
    <property type="entry name" value="RESPONSE_REGULATORY"/>
    <property type="match status" value="1"/>
</dbReference>
<dbReference type="AlphaFoldDB" id="A0AAP5M7C4"/>
<dbReference type="SUPFAM" id="SSF52172">
    <property type="entry name" value="CheY-like"/>
    <property type="match status" value="1"/>
</dbReference>
<dbReference type="PANTHER" id="PTHR44591:SF24">
    <property type="entry name" value="PROTEIN-GLUTAMATE METHYLESTERASE_PROTEIN-GLUTAMINE GLUTAMINASE 1"/>
    <property type="match status" value="1"/>
</dbReference>
<gene>
    <name evidence="4" type="ORF">G7B40_003070</name>
</gene>
<feature type="domain" description="Response regulatory" evidence="3">
    <location>
        <begin position="3"/>
        <end position="117"/>
    </location>
</feature>
<dbReference type="EMBL" id="JAALHA020000001">
    <property type="protein sequence ID" value="MDR9893567.1"/>
    <property type="molecule type" value="Genomic_DNA"/>
</dbReference>
<evidence type="ECO:0000259" key="3">
    <source>
        <dbReference type="PROSITE" id="PS50110"/>
    </source>
</evidence>
<comment type="caution">
    <text evidence="4">The sequence shown here is derived from an EMBL/GenBank/DDBJ whole genome shotgun (WGS) entry which is preliminary data.</text>
</comment>
<keyword evidence="5" id="KW-1185">Reference proteome</keyword>
<proteinExistence type="predicted"/>
<feature type="modified residue" description="4-aspartylphosphate" evidence="2">
    <location>
        <position position="52"/>
    </location>
</feature>
<dbReference type="PANTHER" id="PTHR44591">
    <property type="entry name" value="STRESS RESPONSE REGULATOR PROTEIN 1"/>
    <property type="match status" value="1"/>
</dbReference>
<dbReference type="GO" id="GO:0000160">
    <property type="term" value="P:phosphorelay signal transduction system"/>
    <property type="evidence" value="ECO:0007669"/>
    <property type="project" value="InterPro"/>
</dbReference>
<dbReference type="SMART" id="SM00448">
    <property type="entry name" value="REC"/>
    <property type="match status" value="1"/>
</dbReference>